<dbReference type="InterPro" id="IPR043773">
    <property type="entry name" value="JetA"/>
</dbReference>
<gene>
    <name evidence="2" type="ORF">JMJ54_11240</name>
</gene>
<accession>A0ABS2BMX7</accession>
<dbReference type="Proteomes" id="UP000809431">
    <property type="component" value="Unassembled WGS sequence"/>
</dbReference>
<feature type="region of interest" description="Disordered" evidence="1">
    <location>
        <begin position="337"/>
        <end position="356"/>
    </location>
</feature>
<dbReference type="Pfam" id="PF18982">
    <property type="entry name" value="JetA"/>
    <property type="match status" value="1"/>
</dbReference>
<evidence type="ECO:0000313" key="2">
    <source>
        <dbReference type="EMBL" id="MBM3116408.1"/>
    </source>
</evidence>
<dbReference type="EMBL" id="JAESND010000005">
    <property type="protein sequence ID" value="MBM3116408.1"/>
    <property type="molecule type" value="Genomic_DNA"/>
</dbReference>
<name>A0ABS2BMX7_9NEIS</name>
<dbReference type="RefSeq" id="WP_203538657.1">
    <property type="nucleotide sequence ID" value="NZ_JAESND010000005.1"/>
</dbReference>
<keyword evidence="3" id="KW-1185">Reference proteome</keyword>
<sequence length="482" mass="54192">MAISLNGRSTASLFSRLPTRFFAPLASVSRERYWTVLVELLDRRFGPDAPMPPVQGYPVRVIQDDIAAMLEGMDYWDEDAESEDARPINDRARSVLNRLVDCGWLRHEQIGLVFTISMPRDALEFFTLLLDFASNRTLFAGGKVKTIRLALDNVMAEPKGDLLHEAASMTRSLLEYIRNICADVRDLSRDLQSQDSTAAYAQLFFTDLVVGKFIGDYGVLRTHDHPLAERAAIVRIAEELASRRDLYDRLLPWYVEHEGKGEVARGERALQRDLTRLMDMAHVDDYLDRLDTELNAAIRRANTYLAYAVRVHQHNEAVIDAALTRLLAGGDAPAPFGEGSLMGPGRLAEPRRQTAPRAPNKIRTTTMRPEERARLNLNRAAQARRSMTDLAFATLVRQKLGDAVSIDDTAFNGPDIRETLALQRLQRLASLAHSDSLAFRLQARSQARGFALICIDNRESEHALQSGARFRIEQPKRGKSNV</sequence>
<organism evidence="2 3">
    <name type="scientific">Jeongeupia naejangsanensis</name>
    <dbReference type="NCBI Taxonomy" id="613195"/>
    <lineage>
        <taxon>Bacteria</taxon>
        <taxon>Pseudomonadati</taxon>
        <taxon>Pseudomonadota</taxon>
        <taxon>Betaproteobacteria</taxon>
        <taxon>Neisseriales</taxon>
        <taxon>Chitinibacteraceae</taxon>
        <taxon>Jeongeupia</taxon>
    </lineage>
</organism>
<evidence type="ECO:0008006" key="4">
    <source>
        <dbReference type="Google" id="ProtNLM"/>
    </source>
</evidence>
<proteinExistence type="predicted"/>
<evidence type="ECO:0000256" key="1">
    <source>
        <dbReference type="SAM" id="MobiDB-lite"/>
    </source>
</evidence>
<reference evidence="2 3" key="1">
    <citation type="submission" date="2021-01" db="EMBL/GenBank/DDBJ databases">
        <title>Draft Genome Sequence and Polyhydroxyalkanoate Biosynthetic Potential of Jeongeupia naejangsanensis Type Strain DSM 24253.</title>
        <authorList>
            <person name="Turrini P."/>
            <person name="Artuso I."/>
            <person name="Lugli G.A."/>
            <person name="Frangipani E."/>
            <person name="Ventura M."/>
            <person name="Visca P."/>
        </authorList>
    </citation>
    <scope>NUCLEOTIDE SEQUENCE [LARGE SCALE GENOMIC DNA]</scope>
    <source>
        <strain evidence="2 3">DSM 24253</strain>
    </source>
</reference>
<protein>
    <recommendedName>
        <fullName evidence="4">TIGR02677 family protein</fullName>
    </recommendedName>
</protein>
<comment type="caution">
    <text evidence="2">The sequence shown here is derived from an EMBL/GenBank/DDBJ whole genome shotgun (WGS) entry which is preliminary data.</text>
</comment>
<evidence type="ECO:0000313" key="3">
    <source>
        <dbReference type="Proteomes" id="UP000809431"/>
    </source>
</evidence>